<reference evidence="3 4" key="1">
    <citation type="submission" date="2017-03" db="EMBL/GenBank/DDBJ databases">
        <title>Genome of strain Rhizobium sp. CNPSo 668.</title>
        <authorList>
            <person name="Ribeiro R."/>
        </authorList>
    </citation>
    <scope>NUCLEOTIDE SEQUENCE [LARGE SCALE GENOMIC DNA]</scope>
    <source>
        <strain evidence="3 4">CNPSo 668</strain>
    </source>
</reference>
<feature type="region of interest" description="Disordered" evidence="1">
    <location>
        <begin position="217"/>
        <end position="266"/>
    </location>
</feature>
<feature type="signal peptide" evidence="2">
    <location>
        <begin position="1"/>
        <end position="18"/>
    </location>
</feature>
<dbReference type="Proteomes" id="UP000197269">
    <property type="component" value="Unassembled WGS sequence"/>
</dbReference>
<comment type="caution">
    <text evidence="3">The sequence shown here is derived from an EMBL/GenBank/DDBJ whole genome shotgun (WGS) entry which is preliminary data.</text>
</comment>
<proteinExistence type="predicted"/>
<protein>
    <submittedName>
        <fullName evidence="3">Uncharacterized protein</fullName>
    </submittedName>
</protein>
<evidence type="ECO:0000313" key="4">
    <source>
        <dbReference type="Proteomes" id="UP000197269"/>
    </source>
</evidence>
<dbReference type="AlphaFoldDB" id="A0A246DL61"/>
<evidence type="ECO:0000256" key="2">
    <source>
        <dbReference type="SAM" id="SignalP"/>
    </source>
</evidence>
<dbReference type="EMBL" id="MXPU01000032">
    <property type="protein sequence ID" value="OWO89988.1"/>
    <property type="molecule type" value="Genomic_DNA"/>
</dbReference>
<evidence type="ECO:0000256" key="1">
    <source>
        <dbReference type="SAM" id="MobiDB-lite"/>
    </source>
</evidence>
<name>A0A246DL61_9HYPH</name>
<evidence type="ECO:0000313" key="3">
    <source>
        <dbReference type="EMBL" id="OWO89988.1"/>
    </source>
</evidence>
<accession>A0A246DL61</accession>
<keyword evidence="2" id="KW-0732">Signal</keyword>
<gene>
    <name evidence="3" type="ORF">B5E41_29110</name>
</gene>
<sequence length="266" mass="28678">MKKTIAKLLAGIAKGAIAAAKAMGKGGKAAWDFSVGAVSGAVGMIFGRGGGQAPQANAAEEIEEAIEANAAPDLDDEDELTPEEQFQKTEALARDRAMFGGPNKEPMAYKDVLDYANAPTLAKRQEIGGLMPKQTQDWLMSMTNGQLDNLGRAGEFGIKNHMTNFRHIANVPKLSFSKDYSGVELSHKEPLPKDFGKAKSNWTATREKIVEGFAARAPGAPAAKNEPNFGEGYRKQLDMMADLDQDREQGFDSAPAYRPKSAGMRR</sequence>
<dbReference type="RefSeq" id="WP_088397095.1">
    <property type="nucleotide sequence ID" value="NZ_MXPU01000032.1"/>
</dbReference>
<organism evidence="3 4">
    <name type="scientific">Rhizobium esperanzae</name>
    <dbReference type="NCBI Taxonomy" id="1967781"/>
    <lineage>
        <taxon>Bacteria</taxon>
        <taxon>Pseudomonadati</taxon>
        <taxon>Pseudomonadota</taxon>
        <taxon>Alphaproteobacteria</taxon>
        <taxon>Hyphomicrobiales</taxon>
        <taxon>Rhizobiaceae</taxon>
        <taxon>Rhizobium/Agrobacterium group</taxon>
        <taxon>Rhizobium</taxon>
    </lineage>
</organism>
<feature type="chain" id="PRO_5012241645" evidence="2">
    <location>
        <begin position="19"/>
        <end position="266"/>
    </location>
</feature>